<evidence type="ECO:0000256" key="3">
    <source>
        <dbReference type="ARBA" id="ARBA00022840"/>
    </source>
</evidence>
<organism evidence="6">
    <name type="scientific">Cuerna arida</name>
    <dbReference type="NCBI Taxonomy" id="1464854"/>
    <lineage>
        <taxon>Eukaryota</taxon>
        <taxon>Metazoa</taxon>
        <taxon>Ecdysozoa</taxon>
        <taxon>Arthropoda</taxon>
        <taxon>Hexapoda</taxon>
        <taxon>Insecta</taxon>
        <taxon>Pterygota</taxon>
        <taxon>Neoptera</taxon>
        <taxon>Paraneoptera</taxon>
        <taxon>Hemiptera</taxon>
        <taxon>Auchenorrhyncha</taxon>
        <taxon>Membracoidea</taxon>
        <taxon>Cicadellidae</taxon>
        <taxon>Cicadellinae</taxon>
        <taxon>Proconiini</taxon>
        <taxon>Cuerna</taxon>
    </lineage>
</organism>
<sequence length="120" mass="13209">SAVKIMKVKRARSSAKAVPVKKQSLKGVKFKNKVEQTTSKENVFSLQKFADLDLNVYLKRTLTQSYDRLTAVQAAALPHFLAGTDLFIRSQTGSGKTLAYAVPVVELLQSITPKLSRKDG</sequence>
<proteinExistence type="inferred from homology"/>
<dbReference type="EMBL" id="GECZ01013611">
    <property type="protein sequence ID" value="JAS56158.1"/>
    <property type="molecule type" value="Transcribed_RNA"/>
</dbReference>
<evidence type="ECO:0000256" key="2">
    <source>
        <dbReference type="ARBA" id="ARBA00022801"/>
    </source>
</evidence>
<comment type="catalytic activity">
    <reaction evidence="4">
        <text>ATP + H2O = ADP + phosphate + H(+)</text>
        <dbReference type="Rhea" id="RHEA:13065"/>
        <dbReference type="ChEBI" id="CHEBI:15377"/>
        <dbReference type="ChEBI" id="CHEBI:15378"/>
        <dbReference type="ChEBI" id="CHEBI:30616"/>
        <dbReference type="ChEBI" id="CHEBI:43474"/>
        <dbReference type="ChEBI" id="CHEBI:456216"/>
        <dbReference type="EC" id="3.6.4.13"/>
    </reaction>
</comment>
<comment type="function">
    <text evidence="4">RNA helicase.</text>
</comment>
<comment type="similarity">
    <text evidence="4">Belongs to the DEAD box helicase family.</text>
</comment>
<dbReference type="InterPro" id="IPR011545">
    <property type="entry name" value="DEAD/DEAH_box_helicase_dom"/>
</dbReference>
<keyword evidence="4" id="KW-0694">RNA-binding</keyword>
<dbReference type="PANTHER" id="PTHR24031">
    <property type="entry name" value="RNA HELICASE"/>
    <property type="match status" value="1"/>
</dbReference>
<dbReference type="GO" id="GO:0003724">
    <property type="term" value="F:RNA helicase activity"/>
    <property type="evidence" value="ECO:0007669"/>
    <property type="project" value="UniProtKB-EC"/>
</dbReference>
<keyword evidence="2 4" id="KW-0378">Hydrolase</keyword>
<feature type="non-terminal residue" evidence="6">
    <location>
        <position position="1"/>
    </location>
</feature>
<evidence type="ECO:0000256" key="1">
    <source>
        <dbReference type="ARBA" id="ARBA00022741"/>
    </source>
</evidence>
<comment type="domain">
    <text evidence="4">The Q motif is unique to and characteristic of the DEAD box family of RNA helicases and controls ATP binding and hydrolysis.</text>
</comment>
<name>A0A1B6G138_9HEMI</name>
<reference evidence="6" key="1">
    <citation type="submission" date="2015-11" db="EMBL/GenBank/DDBJ databases">
        <title>De novo transcriptome assembly of four potential Pierce s Disease insect vectors from Arizona vineyards.</title>
        <authorList>
            <person name="Tassone E.E."/>
        </authorList>
    </citation>
    <scope>NUCLEOTIDE SEQUENCE</scope>
</reference>
<dbReference type="GO" id="GO:0003723">
    <property type="term" value="F:RNA binding"/>
    <property type="evidence" value="ECO:0007669"/>
    <property type="project" value="UniProtKB-UniRule"/>
</dbReference>
<evidence type="ECO:0000259" key="5">
    <source>
        <dbReference type="Pfam" id="PF00270"/>
    </source>
</evidence>
<accession>A0A1B6G138</accession>
<dbReference type="EC" id="3.6.4.13" evidence="4"/>
<protein>
    <recommendedName>
        <fullName evidence="4">ATP-dependent RNA helicase</fullName>
        <ecNumber evidence="4">3.6.4.13</ecNumber>
    </recommendedName>
</protein>
<dbReference type="GO" id="GO:0005524">
    <property type="term" value="F:ATP binding"/>
    <property type="evidence" value="ECO:0007669"/>
    <property type="project" value="UniProtKB-UniRule"/>
</dbReference>
<evidence type="ECO:0000313" key="6">
    <source>
        <dbReference type="EMBL" id="JAS56158.1"/>
    </source>
</evidence>
<dbReference type="InterPro" id="IPR027417">
    <property type="entry name" value="P-loop_NTPase"/>
</dbReference>
<keyword evidence="3 4" id="KW-0067">ATP-binding</keyword>
<evidence type="ECO:0000256" key="4">
    <source>
        <dbReference type="RuleBase" id="RU365068"/>
    </source>
</evidence>
<keyword evidence="4" id="KW-0347">Helicase</keyword>
<dbReference type="SUPFAM" id="SSF52540">
    <property type="entry name" value="P-loop containing nucleoside triphosphate hydrolases"/>
    <property type="match status" value="1"/>
</dbReference>
<dbReference type="Pfam" id="PF00270">
    <property type="entry name" value="DEAD"/>
    <property type="match status" value="1"/>
</dbReference>
<dbReference type="GO" id="GO:0016787">
    <property type="term" value="F:hydrolase activity"/>
    <property type="evidence" value="ECO:0007669"/>
    <property type="project" value="UniProtKB-KW"/>
</dbReference>
<dbReference type="Gene3D" id="3.40.50.300">
    <property type="entry name" value="P-loop containing nucleotide triphosphate hydrolases"/>
    <property type="match status" value="1"/>
</dbReference>
<feature type="non-terminal residue" evidence="6">
    <location>
        <position position="120"/>
    </location>
</feature>
<gene>
    <name evidence="6" type="ORF">g.44464</name>
</gene>
<keyword evidence="1 4" id="KW-0547">Nucleotide-binding</keyword>
<dbReference type="AlphaFoldDB" id="A0A1B6G138"/>
<feature type="domain" description="DEAD/DEAH-box helicase" evidence="5">
    <location>
        <begin position="70"/>
        <end position="109"/>
    </location>
</feature>